<reference evidence="5 6" key="1">
    <citation type="submission" date="2024-05" db="EMBL/GenBank/DDBJ databases">
        <title>Haplotype-resolved chromosome-level genome assembly of Huyou (Citrus changshanensis).</title>
        <authorList>
            <person name="Miao C."/>
            <person name="Chen W."/>
            <person name="Wu Y."/>
            <person name="Wang L."/>
            <person name="Zhao S."/>
            <person name="Grierson D."/>
            <person name="Xu C."/>
            <person name="Chen K."/>
        </authorList>
    </citation>
    <scope>NUCLEOTIDE SEQUENCE [LARGE SCALE GENOMIC DNA]</scope>
    <source>
        <strain evidence="5">01-14</strain>
        <tissue evidence="5">Leaf</tissue>
    </source>
</reference>
<evidence type="ECO:0000313" key="5">
    <source>
        <dbReference type="EMBL" id="KAK9200145.1"/>
    </source>
</evidence>
<comment type="caution">
    <text evidence="5">The sequence shown here is derived from an EMBL/GenBank/DDBJ whole genome shotgun (WGS) entry which is preliminary data.</text>
</comment>
<feature type="region of interest" description="Disordered" evidence="2">
    <location>
        <begin position="1"/>
        <end position="30"/>
    </location>
</feature>
<keyword evidence="1" id="KW-0611">Plant defense</keyword>
<name>A0AAP0MDV7_9ROSI</name>
<dbReference type="InterPro" id="IPR058546">
    <property type="entry name" value="RPS4B/Roq1-like_LRR"/>
</dbReference>
<keyword evidence="6" id="KW-1185">Reference proteome</keyword>
<feature type="domain" description="Disease resistance protein RPS4B/Roq1-like leucine-rich repeats" evidence="4">
    <location>
        <begin position="625"/>
        <end position="710"/>
    </location>
</feature>
<dbReference type="InterPro" id="IPR043502">
    <property type="entry name" value="DNA/RNA_pol_sf"/>
</dbReference>
<feature type="compositionally biased region" description="Acidic residues" evidence="2">
    <location>
        <begin position="1"/>
        <end position="15"/>
    </location>
</feature>
<protein>
    <submittedName>
        <fullName evidence="5">Uncharacterized protein</fullName>
    </submittedName>
</protein>
<dbReference type="Pfam" id="PF07727">
    <property type="entry name" value="RVT_2"/>
    <property type="match status" value="1"/>
</dbReference>
<gene>
    <name evidence="5" type="ORF">WN944_015341</name>
</gene>
<dbReference type="Pfam" id="PF23286">
    <property type="entry name" value="LRR_13"/>
    <property type="match status" value="1"/>
</dbReference>
<evidence type="ECO:0000259" key="3">
    <source>
        <dbReference type="Pfam" id="PF07727"/>
    </source>
</evidence>
<dbReference type="PANTHER" id="PTHR11439">
    <property type="entry name" value="GAG-POL-RELATED RETROTRANSPOSON"/>
    <property type="match status" value="1"/>
</dbReference>
<dbReference type="Gene3D" id="3.80.10.10">
    <property type="entry name" value="Ribonuclease Inhibitor"/>
    <property type="match status" value="1"/>
</dbReference>
<dbReference type="SUPFAM" id="SSF52058">
    <property type="entry name" value="L domain-like"/>
    <property type="match status" value="1"/>
</dbReference>
<accession>A0AAP0MDV7</accession>
<dbReference type="GO" id="GO:0003676">
    <property type="term" value="F:nucleic acid binding"/>
    <property type="evidence" value="ECO:0007669"/>
    <property type="project" value="InterPro"/>
</dbReference>
<dbReference type="InterPro" id="IPR032675">
    <property type="entry name" value="LRR_dom_sf"/>
</dbReference>
<dbReference type="CDD" id="cd09272">
    <property type="entry name" value="RNase_HI_RT_Ty1"/>
    <property type="match status" value="1"/>
</dbReference>
<organism evidence="5 6">
    <name type="scientific">Citrus x changshan-huyou</name>
    <dbReference type="NCBI Taxonomy" id="2935761"/>
    <lineage>
        <taxon>Eukaryota</taxon>
        <taxon>Viridiplantae</taxon>
        <taxon>Streptophyta</taxon>
        <taxon>Embryophyta</taxon>
        <taxon>Tracheophyta</taxon>
        <taxon>Spermatophyta</taxon>
        <taxon>Magnoliopsida</taxon>
        <taxon>eudicotyledons</taxon>
        <taxon>Gunneridae</taxon>
        <taxon>Pentapetalae</taxon>
        <taxon>rosids</taxon>
        <taxon>malvids</taxon>
        <taxon>Sapindales</taxon>
        <taxon>Rutaceae</taxon>
        <taxon>Aurantioideae</taxon>
        <taxon>Citrus</taxon>
    </lineage>
</organism>
<dbReference type="Proteomes" id="UP001428341">
    <property type="component" value="Unassembled WGS sequence"/>
</dbReference>
<proteinExistence type="predicted"/>
<evidence type="ECO:0000259" key="4">
    <source>
        <dbReference type="Pfam" id="PF23286"/>
    </source>
</evidence>
<dbReference type="EMBL" id="JBCGBO010000005">
    <property type="protein sequence ID" value="KAK9200145.1"/>
    <property type="molecule type" value="Genomic_DNA"/>
</dbReference>
<dbReference type="AlphaFoldDB" id="A0AAP0MDV7"/>
<dbReference type="PANTHER" id="PTHR11439:SF491">
    <property type="entry name" value="INTEGRASE CATALYTIC DOMAIN-CONTAINING PROTEIN"/>
    <property type="match status" value="1"/>
</dbReference>
<dbReference type="InterPro" id="IPR036397">
    <property type="entry name" value="RNaseH_sf"/>
</dbReference>
<sequence length="785" mass="89559">MDSDSPSTENDEEVLTQEPSQQHNSIAYRRPRREIRRPARFVDMVAYALPIVDDDVPSTYREAVSNPESIQWKKAMNEEMQSLHKNETWELVTLPKEKKTIGCKWVYAKKEGFPRKNEIRYKVRLVAKGYAQKEGIDYNEVFSPVVKHSSIRILLAMVAQFDIELVQLDVKTAFLHGDLEEEIYMTQPDGYKVAGKENWVCKLTKSLYGLKQSPKQWYKRFDQFMKGQRYIRNKLDHCVYFRKLQEGSFIYLLLYVDDMLIASKSKDEIEKLKTQLNQEFEMKDLGEAKKILGMEICRDRARGKVSLSQKQYLKKVLQQFSMTEQTKPVSTPLASHFKLSAQLSPSTNAEREYMLQVPYSNAVGSLMYTMVCTRPDISHAVGIVSRYMHNPGKGHWQAVKWILRYIQKTVDVGLLFERDDTLGQGVIGYVDSDYAGDLDKRRSTTGYVFTFAGGPISWKSTLQSTVALSTTEAEYMAITEAVKEAIWLQGLLENLGLAQEHINVYCDSQSAIHLTKNQVYHARTKHIDVRFHFVREIVNEGKILLQKIKTVENAADMLTKEPGNCSRLWEEADKFPDIVQALWDGTDIRELSFTIELLFRLVQLTLNGCKNLERLPRTISALKYLSTLNLSGLLKFREFPEKTSSKDQLLEIHLEGTAIRGLPASIELLSGNVLLNLKDCKNLKSLPSTINGLRSLRMLHLSGCSKLKNAPETLGKVESLENDFDCGTEYSRDSNKVSKSRIAKKDSDSWKKNVDKGIKLSTTAVSACSLACHRLIQTSRAMPNS</sequence>
<dbReference type="Gene3D" id="3.30.420.10">
    <property type="entry name" value="Ribonuclease H-like superfamily/Ribonuclease H"/>
    <property type="match status" value="1"/>
</dbReference>
<evidence type="ECO:0000313" key="6">
    <source>
        <dbReference type="Proteomes" id="UP001428341"/>
    </source>
</evidence>
<dbReference type="SUPFAM" id="SSF56672">
    <property type="entry name" value="DNA/RNA polymerases"/>
    <property type="match status" value="1"/>
</dbReference>
<evidence type="ECO:0000256" key="2">
    <source>
        <dbReference type="SAM" id="MobiDB-lite"/>
    </source>
</evidence>
<feature type="domain" description="Reverse transcriptase Ty1/copia-type" evidence="3">
    <location>
        <begin position="86"/>
        <end position="333"/>
    </location>
</feature>
<dbReference type="InterPro" id="IPR013103">
    <property type="entry name" value="RVT_2"/>
</dbReference>
<evidence type="ECO:0000256" key="1">
    <source>
        <dbReference type="ARBA" id="ARBA00022821"/>
    </source>
</evidence>